<comment type="caution">
    <text evidence="2">The sequence shown here is derived from an EMBL/GenBank/DDBJ whole genome shotgun (WGS) entry which is preliminary data.</text>
</comment>
<proteinExistence type="predicted"/>
<organism evidence="2 3">
    <name type="scientific">Sutcliffiella horikoshii</name>
    <dbReference type="NCBI Taxonomy" id="79883"/>
    <lineage>
        <taxon>Bacteria</taxon>
        <taxon>Bacillati</taxon>
        <taxon>Bacillota</taxon>
        <taxon>Bacilli</taxon>
        <taxon>Bacillales</taxon>
        <taxon>Bacillaceae</taxon>
        <taxon>Sutcliffiella</taxon>
    </lineage>
</organism>
<dbReference type="EMBL" id="VTEV01000001">
    <property type="protein sequence ID" value="TYS70485.1"/>
    <property type="molecule type" value="Genomic_DNA"/>
</dbReference>
<dbReference type="InterPro" id="IPR029063">
    <property type="entry name" value="SAM-dependent_MTases_sf"/>
</dbReference>
<sequence length="262" mass="30398">MKNIEEQYKNSSNLNTRIDIHHLYSTNKEDWYIWLFDQYDISPNSNILEIGCGDGTFWYKNSDRIPRGWNITLSDFSLGMIESAKNKLRDIPNITYLQLNIEEIPFENNHFDVVIANHMLYHVQNRKNALKEVRRVLKKDGVFYCSTIGQNHMREFGQLLNTFDSTIHYSLAEDHAGEFGIENGEEQLSPYFNTVSYKNFLGDLEITDVNAIANYLVSTNAELNNILQDEELTEFLRYLNSVKEANNGAIRITKSTGLFESK</sequence>
<dbReference type="AlphaFoldDB" id="A0A5D4T581"/>
<dbReference type="Proteomes" id="UP000322524">
    <property type="component" value="Unassembled WGS sequence"/>
</dbReference>
<dbReference type="InterPro" id="IPR013216">
    <property type="entry name" value="Methyltransf_11"/>
</dbReference>
<dbReference type="SUPFAM" id="SSF53335">
    <property type="entry name" value="S-adenosyl-L-methionine-dependent methyltransferases"/>
    <property type="match status" value="1"/>
</dbReference>
<keyword evidence="2" id="KW-0808">Transferase</keyword>
<accession>A0A5D4T581</accession>
<dbReference type="RefSeq" id="WP_148986389.1">
    <property type="nucleotide sequence ID" value="NZ_VTEV01000001.1"/>
</dbReference>
<dbReference type="CDD" id="cd02440">
    <property type="entry name" value="AdoMet_MTases"/>
    <property type="match status" value="1"/>
</dbReference>
<dbReference type="Gene3D" id="3.40.50.150">
    <property type="entry name" value="Vaccinia Virus protein VP39"/>
    <property type="match status" value="1"/>
</dbReference>
<evidence type="ECO:0000259" key="1">
    <source>
        <dbReference type="Pfam" id="PF08241"/>
    </source>
</evidence>
<dbReference type="PANTHER" id="PTHR43861">
    <property type="entry name" value="TRANS-ACONITATE 2-METHYLTRANSFERASE-RELATED"/>
    <property type="match status" value="1"/>
</dbReference>
<name>A0A5D4T581_9BACI</name>
<evidence type="ECO:0000313" key="2">
    <source>
        <dbReference type="EMBL" id="TYS70485.1"/>
    </source>
</evidence>
<keyword evidence="2" id="KW-0489">Methyltransferase</keyword>
<protein>
    <submittedName>
        <fullName evidence="2">Class I SAM-dependent methyltransferase</fullName>
    </submittedName>
</protein>
<dbReference type="Pfam" id="PF08241">
    <property type="entry name" value="Methyltransf_11"/>
    <property type="match status" value="1"/>
</dbReference>
<dbReference type="GO" id="GO:0008757">
    <property type="term" value="F:S-adenosylmethionine-dependent methyltransferase activity"/>
    <property type="evidence" value="ECO:0007669"/>
    <property type="project" value="InterPro"/>
</dbReference>
<reference evidence="2 3" key="1">
    <citation type="submission" date="2019-08" db="EMBL/GenBank/DDBJ databases">
        <title>Bacillus genomes from the desert of Cuatro Cienegas, Coahuila.</title>
        <authorList>
            <person name="Olmedo-Alvarez G."/>
        </authorList>
    </citation>
    <scope>NUCLEOTIDE SEQUENCE [LARGE SCALE GENOMIC DNA]</scope>
    <source>
        <strain evidence="2 3">CH28_1T</strain>
    </source>
</reference>
<dbReference type="OrthoDB" id="9777497at2"/>
<dbReference type="GO" id="GO:0032259">
    <property type="term" value="P:methylation"/>
    <property type="evidence" value="ECO:0007669"/>
    <property type="project" value="UniProtKB-KW"/>
</dbReference>
<evidence type="ECO:0000313" key="3">
    <source>
        <dbReference type="Proteomes" id="UP000322524"/>
    </source>
</evidence>
<gene>
    <name evidence="2" type="ORF">FZC76_00890</name>
</gene>
<feature type="domain" description="Methyltransferase type 11" evidence="1">
    <location>
        <begin position="48"/>
        <end position="145"/>
    </location>
</feature>